<dbReference type="AlphaFoldDB" id="A0A9W8LJR5"/>
<protein>
    <submittedName>
        <fullName evidence="1">Uncharacterized protein</fullName>
    </submittedName>
</protein>
<gene>
    <name evidence="1" type="ORF">GGI15_002783</name>
</gene>
<proteinExistence type="predicted"/>
<evidence type="ECO:0000313" key="2">
    <source>
        <dbReference type="Proteomes" id="UP001140172"/>
    </source>
</evidence>
<comment type="caution">
    <text evidence="1">The sequence shown here is derived from an EMBL/GenBank/DDBJ whole genome shotgun (WGS) entry which is preliminary data.</text>
</comment>
<dbReference type="OrthoDB" id="10275316at2759"/>
<name>A0A9W8LJR5_9FUNG</name>
<dbReference type="Proteomes" id="UP001140172">
    <property type="component" value="Unassembled WGS sequence"/>
</dbReference>
<reference evidence="1" key="1">
    <citation type="submission" date="2022-07" db="EMBL/GenBank/DDBJ databases">
        <title>Phylogenomic reconstructions and comparative analyses of Kickxellomycotina fungi.</title>
        <authorList>
            <person name="Reynolds N.K."/>
            <person name="Stajich J.E."/>
            <person name="Barry K."/>
            <person name="Grigoriev I.V."/>
            <person name="Crous P."/>
            <person name="Smith M.E."/>
        </authorList>
    </citation>
    <scope>NUCLEOTIDE SEQUENCE</scope>
    <source>
        <strain evidence="1">BCRC 34489</strain>
    </source>
</reference>
<sequence>MCLRSCPLRRHGTETEQLEPRAESLQLFYSQWVCPNCSEVSKDEAEYLAHLTKCITV</sequence>
<organism evidence="1 2">
    <name type="scientific">Coemansia interrupta</name>
    <dbReference type="NCBI Taxonomy" id="1126814"/>
    <lineage>
        <taxon>Eukaryota</taxon>
        <taxon>Fungi</taxon>
        <taxon>Fungi incertae sedis</taxon>
        <taxon>Zoopagomycota</taxon>
        <taxon>Kickxellomycotina</taxon>
        <taxon>Kickxellomycetes</taxon>
        <taxon>Kickxellales</taxon>
        <taxon>Kickxellaceae</taxon>
        <taxon>Coemansia</taxon>
    </lineage>
</organism>
<dbReference type="EMBL" id="JANBUM010000162">
    <property type="protein sequence ID" value="KAJ2782856.1"/>
    <property type="molecule type" value="Genomic_DNA"/>
</dbReference>
<accession>A0A9W8LJR5</accession>
<evidence type="ECO:0000313" key="1">
    <source>
        <dbReference type="EMBL" id="KAJ2782856.1"/>
    </source>
</evidence>
<keyword evidence="2" id="KW-1185">Reference proteome</keyword>